<comment type="caution">
    <text evidence="2">The sequence shown here is derived from an EMBL/GenBank/DDBJ whole genome shotgun (WGS) entry which is preliminary data.</text>
</comment>
<evidence type="ECO:0000256" key="1">
    <source>
        <dbReference type="SAM" id="Phobius"/>
    </source>
</evidence>
<feature type="transmembrane region" description="Helical" evidence="1">
    <location>
        <begin position="188"/>
        <end position="215"/>
    </location>
</feature>
<dbReference type="EMBL" id="JACIJM010000005">
    <property type="protein sequence ID" value="MBB5722617.1"/>
    <property type="molecule type" value="Genomic_DNA"/>
</dbReference>
<protein>
    <submittedName>
        <fullName evidence="2">Putative membrane protein</fullName>
    </submittedName>
</protein>
<organism evidence="2 3">
    <name type="scientific">Yoonia ponticola</name>
    <dbReference type="NCBI Taxonomy" id="1524255"/>
    <lineage>
        <taxon>Bacteria</taxon>
        <taxon>Pseudomonadati</taxon>
        <taxon>Pseudomonadota</taxon>
        <taxon>Alphaproteobacteria</taxon>
        <taxon>Rhodobacterales</taxon>
        <taxon>Paracoccaceae</taxon>
        <taxon>Yoonia</taxon>
    </lineage>
</organism>
<evidence type="ECO:0000313" key="2">
    <source>
        <dbReference type="EMBL" id="MBB5722617.1"/>
    </source>
</evidence>
<dbReference type="AlphaFoldDB" id="A0A7W9EYC8"/>
<gene>
    <name evidence="2" type="ORF">FHS72_002243</name>
</gene>
<feature type="transmembrane region" description="Helical" evidence="1">
    <location>
        <begin position="12"/>
        <end position="32"/>
    </location>
</feature>
<name>A0A7W9EYC8_9RHOB</name>
<accession>A0A7W9EYC8</accession>
<keyword evidence="3" id="KW-1185">Reference proteome</keyword>
<keyword evidence="1" id="KW-0812">Transmembrane</keyword>
<sequence length="232" mass="25972">MKLIEHLALLTYWDAAAAIFLGLSYFILGWVIEHPPKNRPSVTKIMSENRREWLRVFVFRDPRIFDSQIMGSLRQSTAFFASTCVFAIGGVFALIANTDPLRGVAAEITTDDVPIVVWQVKLALVALMLVNGFLKFVWSNRIFGYCSVMMAAVPNDANHPDAMGRAMQAAELNIRAAVNFNRGLRSMYFALGGLAWLVNSTTFFVATFAVIVLIWSREFASIPRDILLGKYP</sequence>
<feature type="transmembrane region" description="Helical" evidence="1">
    <location>
        <begin position="77"/>
        <end position="96"/>
    </location>
</feature>
<keyword evidence="1" id="KW-1133">Transmembrane helix</keyword>
<feature type="transmembrane region" description="Helical" evidence="1">
    <location>
        <begin position="116"/>
        <end position="134"/>
    </location>
</feature>
<dbReference type="Proteomes" id="UP000535415">
    <property type="component" value="Unassembled WGS sequence"/>
</dbReference>
<keyword evidence="1" id="KW-0472">Membrane</keyword>
<proteinExistence type="predicted"/>
<reference evidence="2 3" key="1">
    <citation type="submission" date="2020-08" db="EMBL/GenBank/DDBJ databases">
        <title>Genomic Encyclopedia of Type Strains, Phase IV (KMG-IV): sequencing the most valuable type-strain genomes for metagenomic binning, comparative biology and taxonomic classification.</title>
        <authorList>
            <person name="Goeker M."/>
        </authorList>
    </citation>
    <scope>NUCLEOTIDE SEQUENCE [LARGE SCALE GENOMIC DNA]</scope>
    <source>
        <strain evidence="2 3">DSM 101064</strain>
    </source>
</reference>
<dbReference type="RefSeq" id="WP_183529033.1">
    <property type="nucleotide sequence ID" value="NZ_JACIJM010000005.1"/>
</dbReference>
<evidence type="ECO:0000313" key="3">
    <source>
        <dbReference type="Proteomes" id="UP000535415"/>
    </source>
</evidence>
<dbReference type="Pfam" id="PF04654">
    <property type="entry name" value="DUF599"/>
    <property type="match status" value="1"/>
</dbReference>
<dbReference type="InterPro" id="IPR006747">
    <property type="entry name" value="DUF599"/>
</dbReference>